<proteinExistence type="predicted"/>
<dbReference type="PANTHER" id="PTHR46580">
    <property type="entry name" value="SENSOR KINASE-RELATED"/>
    <property type="match status" value="1"/>
</dbReference>
<dbReference type="GO" id="GO:0005509">
    <property type="term" value="F:calcium ion binding"/>
    <property type="evidence" value="ECO:0007669"/>
    <property type="project" value="InterPro"/>
</dbReference>
<dbReference type="InterPro" id="IPR013783">
    <property type="entry name" value="Ig-like_fold"/>
</dbReference>
<dbReference type="PANTHER" id="PTHR46580:SF2">
    <property type="entry name" value="MAM DOMAIN-CONTAINING PROTEIN"/>
    <property type="match status" value="1"/>
</dbReference>
<accession>U7QLU0</accession>
<evidence type="ECO:0000313" key="5">
    <source>
        <dbReference type="EMBL" id="ERT08853.1"/>
    </source>
</evidence>
<dbReference type="Proteomes" id="UP000017127">
    <property type="component" value="Unassembled WGS sequence"/>
</dbReference>
<dbReference type="EMBL" id="AUZM01000007">
    <property type="protein sequence ID" value="ERT08853.1"/>
    <property type="molecule type" value="Genomic_DNA"/>
</dbReference>
<dbReference type="Gene3D" id="2.60.120.380">
    <property type="match status" value="3"/>
</dbReference>
<dbReference type="Pfam" id="PF00353">
    <property type="entry name" value="HemolysinCabind"/>
    <property type="match status" value="2"/>
</dbReference>
<dbReference type="PROSITE" id="PS00330">
    <property type="entry name" value="HEMOLYSIN_CALCIUM"/>
    <property type="match status" value="1"/>
</dbReference>
<dbReference type="Gene3D" id="2.30.30.100">
    <property type="match status" value="2"/>
</dbReference>
<dbReference type="SUPFAM" id="SSF89260">
    <property type="entry name" value="Collagen-binding domain"/>
    <property type="match status" value="3"/>
</dbReference>
<organism evidence="5 6">
    <name type="scientific">Lyngbya aestuarii BL J</name>
    <dbReference type="NCBI Taxonomy" id="1348334"/>
    <lineage>
        <taxon>Bacteria</taxon>
        <taxon>Bacillati</taxon>
        <taxon>Cyanobacteriota</taxon>
        <taxon>Cyanophyceae</taxon>
        <taxon>Oscillatoriophycideae</taxon>
        <taxon>Oscillatoriales</taxon>
        <taxon>Microcoleaceae</taxon>
        <taxon>Lyngbya</taxon>
    </lineage>
</organism>
<dbReference type="InterPro" id="IPR001343">
    <property type="entry name" value="Hemolysn_Ca-bd"/>
</dbReference>
<comment type="caution">
    <text evidence="5">The sequence shown here is derived from an EMBL/GenBank/DDBJ whole genome shotgun (WGS) entry which is preliminary data.</text>
</comment>
<feature type="domain" description="Bacterial Ig-like" evidence="4">
    <location>
        <begin position="192"/>
        <end position="290"/>
    </location>
</feature>
<dbReference type="OrthoDB" id="434217at2"/>
<dbReference type="Pfam" id="PF19077">
    <property type="entry name" value="Big_13"/>
    <property type="match status" value="2"/>
</dbReference>
<reference evidence="5 6" key="1">
    <citation type="journal article" date="2013" name="Front. Microbiol.">
        <title>Comparative genomic analyses of the cyanobacterium, Lyngbya aestuarii BL J, a powerful hydrogen producer.</title>
        <authorList>
            <person name="Kothari A."/>
            <person name="Vaughn M."/>
            <person name="Garcia-Pichel F."/>
        </authorList>
    </citation>
    <scope>NUCLEOTIDE SEQUENCE [LARGE SCALE GENOMIC DNA]</scope>
    <source>
        <strain evidence="5 6">BL J</strain>
    </source>
</reference>
<evidence type="ECO:0000313" key="6">
    <source>
        <dbReference type="Proteomes" id="UP000017127"/>
    </source>
</evidence>
<sequence length="1383" mass="148674">MVFTPDNTIVDVLDVNILVGTSGSDQILGLEGDDLIFGAEADDQLFGNEGADSVYGHQENDIIYGGSGADFLFGGQGDDSIYGDEGNDILYADRGTDILIGGEGEDIFVLEIGTGDFSVTTTNLIVDFNVGEDQIQLQDGLTFEDVNIEETPEGDSVIRDPNSGEILALLQGVDPDSFTELVLPEPPLITVVSLANDTGLDDRDNITTDPTITGTVTNSDQVAELEVSIGGEFISIETEIAEDGSFTLTQEQLEETLNISFTDGIYTVQLRTVDTEGLRSLETAELTFTIAPDDDPPEQDIDLVPPGTDMFAPTITAELANDTGTNESDGITSDPTITGTATDNFGIEEIEVSIGEEFVPIQTSIAADGSFTLTPDQLEEALNTSFVDDTYTVFLRAVDTAGLRSLELAEVNFTLDSTPVDDGQSGDDSSDSGEDASGDDSSDSGEDASGDDSSDSGEDASGDDSSDSGGETPNDEEISIPENVEDTPTNTIVNEELSDPFETETVDLEEDPGNTIEDAYEISVNSQTFIYSDEVSEDDPVDYYTFNVVNNQNINLSLESLTQDVDVYLLDINQEIIATSENLGITAESITVPLSAGTYYVQVQSFDNQTTIYDLNILFPPRSPEDDTAEVIEVPEDPGNTATEAYDISIDSETTIYSEEVSADDPVDYYTFNVENNQNFNVFLENISQDVNISVLDIDQTVVATSQNTGTTNESINVPLSAGTYYIQVESVNNQTTTYDLNVLFPPAPSEDEAPEVIAVPEDPGNTVIEAYDISIDSSVTTIYTEQVGAVDSVDYYEINIENNQNLNVFLENISQDVNISVLDIDQTVVATSQNIGTTNESINVPLSAGTYYIQVETISTQTTTYNLNVFLPPAPPEPEPLVRYDFVYYSNGISTQSDYYTGYVYAEQGSFEVEESYNFSSSAGAYYIASETSAPTTASVDQVFINNYYDVDININSAVSYSSYYSNINQASGSFGLGSEYDFVQFEGIFFGFGLQVITTNIVLPFFITPNFPQRDDYFVGDRPSGITSADLDDDGDNDLIVGNPGIVIPRDGSYDGNRVSILTNNGDGTFAAPRSITTGVGPTFIAEDFDGDGDIDLATAHAEDDDLSVFFNDGDGNFGFPETYEAGDRPFMANVGDLDNDGDLDLVTTNSEALNLFTANSSGNSISIHYNDGNGGFTERETLTVGEGVSGVEIADLDEDGNLDIITSNQAENTISVLFNTGDAFFTTPEKYIVGDRPLSPVAADLDNDGDLDLAAANFGNFDIQGTVSVLRNDGNGNFSPSEFFFSENNPSNLTPTDIDGDGDLDLMMLNSFFIVGTAERAGNTVSVLRNNGNGFFSFPESFLVGNVPVGLVVDDLDGVGDLDFATPNFDDDDVTVYLQS</sequence>
<dbReference type="Gene3D" id="2.150.10.10">
    <property type="entry name" value="Serralysin-like metalloprotease, C-terminal"/>
    <property type="match status" value="2"/>
</dbReference>
<feature type="compositionally biased region" description="Acidic residues" evidence="2">
    <location>
        <begin position="496"/>
        <end position="505"/>
    </location>
</feature>
<feature type="domain" description="Peptidase C-terminal archaeal/bacterial" evidence="3">
    <location>
        <begin position="794"/>
        <end position="857"/>
    </location>
</feature>
<feature type="domain" description="Peptidase C-terminal archaeal/bacterial" evidence="3">
    <location>
        <begin position="541"/>
        <end position="605"/>
    </location>
</feature>
<dbReference type="InterPro" id="IPR044016">
    <property type="entry name" value="Big_13"/>
</dbReference>
<dbReference type="InterPro" id="IPR028994">
    <property type="entry name" value="Integrin_alpha_N"/>
</dbReference>
<dbReference type="SUPFAM" id="SSF51120">
    <property type="entry name" value="beta-Roll"/>
    <property type="match status" value="1"/>
</dbReference>
<dbReference type="SUPFAM" id="SSF69318">
    <property type="entry name" value="Integrin alpha N-terminal domain"/>
    <property type="match status" value="2"/>
</dbReference>
<feature type="domain" description="Bacterial Ig-like" evidence="4">
    <location>
        <begin position="312"/>
        <end position="416"/>
    </location>
</feature>
<feature type="compositionally biased region" description="Acidic residues" evidence="2">
    <location>
        <begin position="473"/>
        <end position="485"/>
    </location>
</feature>
<name>U7QLU0_9CYAN</name>
<dbReference type="PATRIC" id="fig|1348334.3.peg.1149"/>
<feature type="compositionally biased region" description="Acidic residues" evidence="2">
    <location>
        <begin position="424"/>
        <end position="466"/>
    </location>
</feature>
<dbReference type="Gene3D" id="2.60.40.10">
    <property type="entry name" value="Immunoglobulins"/>
    <property type="match status" value="2"/>
</dbReference>
<protein>
    <submittedName>
        <fullName evidence="5">Por secretion system C-terminal sorting domain protein</fullName>
    </submittedName>
</protein>
<keyword evidence="6" id="KW-1185">Reference proteome</keyword>
<gene>
    <name evidence="5" type="ORF">M595_1175</name>
</gene>
<dbReference type="InterPro" id="IPR011049">
    <property type="entry name" value="Serralysin-like_metalloprot_C"/>
</dbReference>
<evidence type="ECO:0000256" key="1">
    <source>
        <dbReference type="ARBA" id="ARBA00022729"/>
    </source>
</evidence>
<evidence type="ECO:0000259" key="4">
    <source>
        <dbReference type="Pfam" id="PF19077"/>
    </source>
</evidence>
<evidence type="ECO:0000259" key="3">
    <source>
        <dbReference type="Pfam" id="PF04151"/>
    </source>
</evidence>
<dbReference type="PRINTS" id="PR00313">
    <property type="entry name" value="CABNDNGRPT"/>
</dbReference>
<dbReference type="InterPro" id="IPR018511">
    <property type="entry name" value="Hemolysin-typ_Ca-bd_CS"/>
</dbReference>
<keyword evidence="1" id="KW-0732">Signal</keyword>
<feature type="domain" description="Peptidase C-terminal archaeal/bacterial" evidence="3">
    <location>
        <begin position="667"/>
        <end position="731"/>
    </location>
</feature>
<dbReference type="RefSeq" id="WP_023064945.1">
    <property type="nucleotide sequence ID" value="NZ_AUZM01000007.1"/>
</dbReference>
<feature type="region of interest" description="Disordered" evidence="2">
    <location>
        <begin position="416"/>
        <end position="505"/>
    </location>
</feature>
<dbReference type="InterPro" id="IPR013517">
    <property type="entry name" value="FG-GAP"/>
</dbReference>
<evidence type="ECO:0000256" key="2">
    <source>
        <dbReference type="SAM" id="MobiDB-lite"/>
    </source>
</evidence>
<dbReference type="Pfam" id="PF13517">
    <property type="entry name" value="FG-GAP_3"/>
    <property type="match status" value="3"/>
</dbReference>
<dbReference type="Pfam" id="PF04151">
    <property type="entry name" value="PPC"/>
    <property type="match status" value="3"/>
</dbReference>
<dbReference type="InterPro" id="IPR007280">
    <property type="entry name" value="Peptidase_C_arc/bac"/>
</dbReference>